<dbReference type="PROSITE" id="PS50835">
    <property type="entry name" value="IG_LIKE"/>
    <property type="match status" value="1"/>
</dbReference>
<evidence type="ECO:0000256" key="8">
    <source>
        <dbReference type="ARBA" id="ARBA00023180"/>
    </source>
</evidence>
<dbReference type="PANTHER" id="PTHR47009">
    <property type="entry name" value="HEPATITIS A VIRUS CELLULAR RECEPTOR 1 HOMOLOG"/>
    <property type="match status" value="1"/>
</dbReference>
<dbReference type="Pfam" id="PF07686">
    <property type="entry name" value="V-set"/>
    <property type="match status" value="1"/>
</dbReference>
<feature type="region of interest" description="Disordered" evidence="11">
    <location>
        <begin position="161"/>
        <end position="216"/>
    </location>
</feature>
<keyword evidence="16" id="KW-0675">Receptor</keyword>
<evidence type="ECO:0000256" key="2">
    <source>
        <dbReference type="ARBA" id="ARBA00022475"/>
    </source>
</evidence>
<feature type="chain" id="PRO_5027755166" evidence="13">
    <location>
        <begin position="21"/>
        <end position="326"/>
    </location>
</feature>
<dbReference type="RefSeq" id="XP_023384398.1">
    <property type="nucleotide sequence ID" value="XM_023528630.1"/>
</dbReference>
<keyword evidence="5 12" id="KW-1133">Transmembrane helix</keyword>
<evidence type="ECO:0000256" key="12">
    <source>
        <dbReference type="SAM" id="Phobius"/>
    </source>
</evidence>
<dbReference type="CTD" id="26762"/>
<comment type="similarity">
    <text evidence="10">Belongs to the immunoglobulin superfamily. TIM family.</text>
</comment>
<dbReference type="KEGG" id="pvp:105289918"/>
<dbReference type="InterPro" id="IPR052331">
    <property type="entry name" value="TIM_domain-containing_protein"/>
</dbReference>
<evidence type="ECO:0000259" key="14">
    <source>
        <dbReference type="PROSITE" id="PS50835"/>
    </source>
</evidence>
<dbReference type="Proteomes" id="UP000515202">
    <property type="component" value="Unplaced"/>
</dbReference>
<keyword evidence="9" id="KW-0393">Immunoglobulin domain</keyword>
<dbReference type="Gene3D" id="2.60.40.10">
    <property type="entry name" value="Immunoglobulins"/>
    <property type="match status" value="1"/>
</dbReference>
<dbReference type="InterPro" id="IPR013783">
    <property type="entry name" value="Ig-like_fold"/>
</dbReference>
<evidence type="ECO:0000256" key="10">
    <source>
        <dbReference type="ARBA" id="ARBA00038203"/>
    </source>
</evidence>
<dbReference type="GO" id="GO:0001618">
    <property type="term" value="F:virus receptor activity"/>
    <property type="evidence" value="ECO:0007669"/>
    <property type="project" value="TreeGrafter"/>
</dbReference>
<gene>
    <name evidence="16" type="primary">HAVCR1</name>
</gene>
<keyword evidence="6 12" id="KW-0472">Membrane</keyword>
<accession>A0A6P6CAP1</accession>
<dbReference type="SMART" id="SM00409">
    <property type="entry name" value="IG"/>
    <property type="match status" value="1"/>
</dbReference>
<dbReference type="SUPFAM" id="SSF48726">
    <property type="entry name" value="Immunoglobulin"/>
    <property type="match status" value="1"/>
</dbReference>
<evidence type="ECO:0000256" key="11">
    <source>
        <dbReference type="SAM" id="MobiDB-lite"/>
    </source>
</evidence>
<evidence type="ECO:0000256" key="4">
    <source>
        <dbReference type="ARBA" id="ARBA00022729"/>
    </source>
</evidence>
<evidence type="ECO:0000256" key="1">
    <source>
        <dbReference type="ARBA" id="ARBA00004251"/>
    </source>
</evidence>
<dbReference type="GeneID" id="105289918"/>
<feature type="transmembrane region" description="Helical" evidence="12">
    <location>
        <begin position="255"/>
        <end position="275"/>
    </location>
</feature>
<dbReference type="GO" id="GO:0033005">
    <property type="term" value="P:positive regulation of mast cell activation"/>
    <property type="evidence" value="ECO:0007669"/>
    <property type="project" value="TreeGrafter"/>
</dbReference>
<name>A0A6P6CAP1_PTEVA</name>
<organism evidence="15 16">
    <name type="scientific">Pteropus vampyrus</name>
    <name type="common">Large flying fox</name>
    <dbReference type="NCBI Taxonomy" id="132908"/>
    <lineage>
        <taxon>Eukaryota</taxon>
        <taxon>Metazoa</taxon>
        <taxon>Chordata</taxon>
        <taxon>Craniata</taxon>
        <taxon>Vertebrata</taxon>
        <taxon>Euteleostomi</taxon>
        <taxon>Mammalia</taxon>
        <taxon>Eutheria</taxon>
        <taxon>Laurasiatheria</taxon>
        <taxon>Chiroptera</taxon>
        <taxon>Yinpterochiroptera</taxon>
        <taxon>Pteropodoidea</taxon>
        <taxon>Pteropodidae</taxon>
        <taxon>Pteropodinae</taxon>
        <taxon>Pteropus</taxon>
    </lineage>
</organism>
<keyword evidence="2" id="KW-1003">Cell membrane</keyword>
<sequence>MHPWLAFTSLILLWTDAVVSQVQVSGVVGQPVTLPCTYSTASEITTMCWGRGGCPRSLCSDQLIWTDGYRVTFQKDMRYELNGIIPKGNVSLTIKNAQQSDSGTYCCRIEHSGWFNDKKVNILLEIKPAPPKTTSVPTSPRVSTSAPTMPATTLKLTQAPSEVTNVPTPPNISTSAPTTSATTLSLTTENISSSPVQTTETQPTTPQKTYTTSLQSNSCLTDGNGTVAQPSDGGWQYNETLVCLEQTPQLTTNEAFYAGISITAMILLTILAAVISKKYLCTRKKVLQISKVSSNDLKNGALENATVVHYRADENIYFENNVYDTH</sequence>
<dbReference type="InterPro" id="IPR036179">
    <property type="entry name" value="Ig-like_dom_sf"/>
</dbReference>
<evidence type="ECO:0000256" key="7">
    <source>
        <dbReference type="ARBA" id="ARBA00023157"/>
    </source>
</evidence>
<evidence type="ECO:0000313" key="16">
    <source>
        <dbReference type="RefSeq" id="XP_023384398.1"/>
    </source>
</evidence>
<feature type="compositionally biased region" description="Low complexity" evidence="11">
    <location>
        <begin position="171"/>
        <end position="215"/>
    </location>
</feature>
<keyword evidence="3 12" id="KW-0812">Transmembrane</keyword>
<dbReference type="AlphaFoldDB" id="A0A6P6CAP1"/>
<dbReference type="FunFam" id="2.60.40.10:FF:000774">
    <property type="entry name" value="Hepatitis A virus cellular receptor 1"/>
    <property type="match status" value="1"/>
</dbReference>
<feature type="signal peptide" evidence="13">
    <location>
        <begin position="1"/>
        <end position="20"/>
    </location>
</feature>
<comment type="subcellular location">
    <subcellularLocation>
        <location evidence="1">Cell membrane</location>
        <topology evidence="1">Single-pass type I membrane protein</topology>
    </subcellularLocation>
</comment>
<feature type="domain" description="Ig-like" evidence="14">
    <location>
        <begin position="3"/>
        <end position="121"/>
    </location>
</feature>
<dbReference type="GO" id="GO:0001786">
    <property type="term" value="F:phosphatidylserine binding"/>
    <property type="evidence" value="ECO:0007669"/>
    <property type="project" value="TreeGrafter"/>
</dbReference>
<keyword evidence="8" id="KW-0325">Glycoprotein</keyword>
<evidence type="ECO:0000256" key="3">
    <source>
        <dbReference type="ARBA" id="ARBA00022692"/>
    </source>
</evidence>
<evidence type="ECO:0000313" key="15">
    <source>
        <dbReference type="Proteomes" id="UP000515202"/>
    </source>
</evidence>
<dbReference type="GO" id="GO:0006911">
    <property type="term" value="P:phagocytosis, engulfment"/>
    <property type="evidence" value="ECO:0007669"/>
    <property type="project" value="TreeGrafter"/>
</dbReference>
<evidence type="ECO:0000256" key="5">
    <source>
        <dbReference type="ARBA" id="ARBA00022989"/>
    </source>
</evidence>
<dbReference type="InterPro" id="IPR013106">
    <property type="entry name" value="Ig_V-set"/>
</dbReference>
<evidence type="ECO:0000256" key="9">
    <source>
        <dbReference type="ARBA" id="ARBA00023319"/>
    </source>
</evidence>
<dbReference type="InterPro" id="IPR007110">
    <property type="entry name" value="Ig-like_dom"/>
</dbReference>
<keyword evidence="4 13" id="KW-0732">Signal</keyword>
<dbReference type="InterPro" id="IPR003599">
    <property type="entry name" value="Ig_sub"/>
</dbReference>
<protein>
    <submittedName>
        <fullName evidence="16">Hepatitis A virus cellular receptor 1</fullName>
    </submittedName>
</protein>
<keyword evidence="7" id="KW-1015">Disulfide bond</keyword>
<keyword evidence="15" id="KW-1185">Reference proteome</keyword>
<dbReference type="GO" id="GO:0009986">
    <property type="term" value="C:cell surface"/>
    <property type="evidence" value="ECO:0007669"/>
    <property type="project" value="TreeGrafter"/>
</dbReference>
<evidence type="ECO:0000256" key="6">
    <source>
        <dbReference type="ARBA" id="ARBA00023136"/>
    </source>
</evidence>
<dbReference type="PANTHER" id="PTHR47009:SF1">
    <property type="entry name" value="HEPATITIS A VIRUS CELLULAR RECEPTOR 1"/>
    <property type="match status" value="1"/>
</dbReference>
<dbReference type="OrthoDB" id="8447307at2759"/>
<reference evidence="16" key="1">
    <citation type="submission" date="2025-08" db="UniProtKB">
        <authorList>
            <consortium name="RefSeq"/>
        </authorList>
    </citation>
    <scope>IDENTIFICATION</scope>
    <source>
        <tissue evidence="16">Kidney</tissue>
    </source>
</reference>
<dbReference type="GO" id="GO:0005886">
    <property type="term" value="C:plasma membrane"/>
    <property type="evidence" value="ECO:0007669"/>
    <property type="project" value="UniProtKB-SubCell"/>
</dbReference>
<proteinExistence type="inferred from homology"/>
<evidence type="ECO:0000256" key="13">
    <source>
        <dbReference type="SAM" id="SignalP"/>
    </source>
</evidence>